<evidence type="ECO:0000256" key="3">
    <source>
        <dbReference type="ARBA" id="ARBA00022448"/>
    </source>
</evidence>
<feature type="domain" description="ATP synthase A/B type C-terminal" evidence="15">
    <location>
        <begin position="475"/>
        <end position="557"/>
    </location>
</feature>
<dbReference type="FunFam" id="1.10.1140.10:FF:000002">
    <property type="entry name" value="V-type proton ATPase catalytic subunit A"/>
    <property type="match status" value="1"/>
</dbReference>
<keyword evidence="6" id="KW-0067">ATP-binding</keyword>
<dbReference type="Pfam" id="PF02874">
    <property type="entry name" value="ATP-synt_ab_N"/>
    <property type="match status" value="1"/>
</dbReference>
<dbReference type="GO" id="GO:0005524">
    <property type="term" value="F:ATP binding"/>
    <property type="evidence" value="ECO:0007669"/>
    <property type="project" value="UniProtKB-KW"/>
</dbReference>
<evidence type="ECO:0000259" key="14">
    <source>
        <dbReference type="Pfam" id="PF16886"/>
    </source>
</evidence>
<feature type="domain" description="ATPase F1/V1/A1 complex alpha/beta subunit N-terminal" evidence="13">
    <location>
        <begin position="24"/>
        <end position="85"/>
    </location>
</feature>
<comment type="similarity">
    <text evidence="1">Belongs to the ATPase alpha/beta chains family.</text>
</comment>
<gene>
    <name evidence="16" type="ORF">KQX54_004224</name>
</gene>
<keyword evidence="7" id="KW-1278">Translocase</keyword>
<dbReference type="InterPro" id="IPR031686">
    <property type="entry name" value="ATP-synth_a_Xtn"/>
</dbReference>
<evidence type="ECO:0000256" key="11">
    <source>
        <dbReference type="ARBA" id="ARBA00048383"/>
    </source>
</evidence>
<keyword evidence="5" id="KW-0375">Hydrogen ion transport</keyword>
<evidence type="ECO:0000256" key="9">
    <source>
        <dbReference type="ARBA" id="ARBA00045347"/>
    </source>
</evidence>
<dbReference type="NCBIfam" id="TIGR01042">
    <property type="entry name" value="V-ATPase_V1_A"/>
    <property type="match status" value="1"/>
</dbReference>
<reference evidence="16 17" key="1">
    <citation type="journal article" date="2021" name="J. Hered.">
        <title>A chromosome-level genome assembly of the parasitoid wasp, Cotesia glomerata (Hymenoptera: Braconidae).</title>
        <authorList>
            <person name="Pinto B.J."/>
            <person name="Weis J.J."/>
            <person name="Gamble T."/>
            <person name="Ode P.J."/>
            <person name="Paul R."/>
            <person name="Zaspel J.M."/>
        </authorList>
    </citation>
    <scope>NUCLEOTIDE SEQUENCE [LARGE SCALE GENOMIC DNA]</scope>
    <source>
        <strain evidence="16">CgM1</strain>
    </source>
</reference>
<dbReference type="InterPro" id="IPR022878">
    <property type="entry name" value="V-ATPase_asu"/>
</dbReference>
<dbReference type="Gene3D" id="2.40.50.100">
    <property type="match status" value="1"/>
</dbReference>
<dbReference type="NCBIfam" id="NF003220">
    <property type="entry name" value="PRK04192.1"/>
    <property type="match status" value="1"/>
</dbReference>
<evidence type="ECO:0000256" key="5">
    <source>
        <dbReference type="ARBA" id="ARBA00022781"/>
    </source>
</evidence>
<dbReference type="InterPro" id="IPR020003">
    <property type="entry name" value="ATPase_a/bsu_AS"/>
</dbReference>
<comment type="catalytic activity">
    <reaction evidence="11">
        <text>ATP + H2O + 4 H(+)(in) = ADP + phosphate + 5 H(+)(out)</text>
        <dbReference type="Rhea" id="RHEA:57720"/>
        <dbReference type="ChEBI" id="CHEBI:15377"/>
        <dbReference type="ChEBI" id="CHEBI:15378"/>
        <dbReference type="ChEBI" id="CHEBI:30616"/>
        <dbReference type="ChEBI" id="CHEBI:43474"/>
        <dbReference type="ChEBI" id="CHEBI:456216"/>
        <dbReference type="EC" id="7.1.2.2"/>
    </reaction>
</comment>
<feature type="domain" description="ATPsynthase alpha/beta subunit barrel-sandwich" evidence="14">
    <location>
        <begin position="127"/>
        <end position="213"/>
    </location>
</feature>
<dbReference type="HAMAP" id="MF_00309">
    <property type="entry name" value="ATP_synth_A_arch"/>
    <property type="match status" value="1"/>
</dbReference>
<sequence>MYNHLSSLHYSKQIDKESDYGYLTGISGPIVTAEKLSGAAMYEIVLIGYDKLVGEIIKLHGDMFTIQVYQDTNGLTVGDLVMKTGKPLSIELAPGILSSIFDGIQRPLKDIAEISEKIYIPKNINVSPINRSMVWEFNPTNIMSGASVTGGDMYGIIYENTLVEHKLMIPPNGHGRVTYIAPPGNYSVDEVILEVEFNNEVCKYSMVQLWPVRTPRSVGTTLSARHPLLTGQRVLDVLFPLVQGGTTAILGGFGCGKTIISQSISKYSNSDIIIYVGCGERGNEMSELLQEFPKLSVEVNGITESIMKRTVLIANVSNMPVAAREASIYTGITICEYFRDMGYNVSMMADSTSRWAEALREISGRLGDIPADSGYPAYLGTKIASFYERAGKVICLGNPQREGSISIFGVVSPPSGDFSDPVTRATLSVTQVFWALDKNLAQRKHFPAVNWINSYSKYVKSFDSFCDTHFYGVAELRTKMIEILQEETELSEIVQLVGTTSLSELDKVVLEISKILKDDFLQQNNYSAYDRYCPFYKTFGMLKNIITLYDLAKKTIQITKKNNKEVIWETVRNIMSEMSYRLSIMKFMDPIKDGEDNISATFNKLNKDIHRAFDIFKGYINTAHQQSTQNILKYAEEGISFLKNRQEFWRQQKSATRFISNK</sequence>
<dbReference type="InterPro" id="IPR023366">
    <property type="entry name" value="ATP_synth_asu-like_sf"/>
</dbReference>
<keyword evidence="3" id="KW-0813">Transport</keyword>
<dbReference type="PANTHER" id="PTHR43607">
    <property type="entry name" value="V-TYPE PROTON ATPASE CATALYTIC SUBUNIT A"/>
    <property type="match status" value="1"/>
</dbReference>
<protein>
    <recommendedName>
        <fullName evidence="2">H(+)-transporting two-sector ATPase</fullName>
        <ecNumber evidence="2">7.1.2.2</ecNumber>
    </recommendedName>
</protein>
<dbReference type="CDD" id="cd18111">
    <property type="entry name" value="ATP-synt_V_A-type_alpha_C"/>
    <property type="match status" value="1"/>
</dbReference>
<keyword evidence="8" id="KW-0406">Ion transport</keyword>
<dbReference type="Gene3D" id="2.40.30.20">
    <property type="match status" value="1"/>
</dbReference>
<dbReference type="FunFam" id="2.40.30.20:FF:000002">
    <property type="entry name" value="V-type proton ATPase catalytic subunit A"/>
    <property type="match status" value="1"/>
</dbReference>
<comment type="subunit">
    <text evidence="10">V-ATPase is a heteromultimeric enzyme made up of two complexes: the ATP-hydrolytic V1 complex and the proton translocation V0 complex. The V1 complex consists of three catalytic AB heterodimers that form a heterohexamer, three peripheral stalks each consisting of EG heterodimers, one central rotor including subunits D and F, and the regulatory subunits C and H. The proton translocation complex V0 consists of the proton transport subunit a, a ring of proteolipid subunits c9c'', rotary subunit d, subunits e and f, and the accessory subunits VhaAC45 and ATP6AP2.</text>
</comment>
<dbReference type="InterPro" id="IPR005725">
    <property type="entry name" value="ATPase_V1-cplx_asu"/>
</dbReference>
<dbReference type="InterPro" id="IPR036121">
    <property type="entry name" value="ATPase_F1/V1/A1_a/bsu_N_sf"/>
</dbReference>
<dbReference type="EC" id="7.1.2.2" evidence="2"/>
<dbReference type="GO" id="GO:0046961">
    <property type="term" value="F:proton-transporting ATPase activity, rotational mechanism"/>
    <property type="evidence" value="ECO:0007669"/>
    <property type="project" value="InterPro"/>
</dbReference>
<dbReference type="GO" id="GO:0016887">
    <property type="term" value="F:ATP hydrolysis activity"/>
    <property type="evidence" value="ECO:0007669"/>
    <property type="project" value="InterPro"/>
</dbReference>
<evidence type="ECO:0000259" key="15">
    <source>
        <dbReference type="Pfam" id="PF22919"/>
    </source>
</evidence>
<evidence type="ECO:0000256" key="4">
    <source>
        <dbReference type="ARBA" id="ARBA00022741"/>
    </source>
</evidence>
<evidence type="ECO:0000256" key="7">
    <source>
        <dbReference type="ARBA" id="ARBA00022967"/>
    </source>
</evidence>
<dbReference type="CDD" id="cd18119">
    <property type="entry name" value="ATP-synt_V_A-type_alpha_N"/>
    <property type="match status" value="1"/>
</dbReference>
<dbReference type="FunFam" id="2.40.50.100:FF:000008">
    <property type="entry name" value="V-type proton ATPase catalytic subunit A"/>
    <property type="match status" value="1"/>
</dbReference>
<evidence type="ECO:0000259" key="13">
    <source>
        <dbReference type="Pfam" id="PF02874"/>
    </source>
</evidence>
<dbReference type="Proteomes" id="UP000826195">
    <property type="component" value="Unassembled WGS sequence"/>
</dbReference>
<dbReference type="EMBL" id="JAHXZJ010000002">
    <property type="protein sequence ID" value="KAH0563667.1"/>
    <property type="molecule type" value="Genomic_DNA"/>
</dbReference>
<dbReference type="InterPro" id="IPR024034">
    <property type="entry name" value="ATPase_F1/V1_b/a_C"/>
</dbReference>
<dbReference type="InterPro" id="IPR000194">
    <property type="entry name" value="ATPase_F1/V1/A1_a/bsu_nucl-bd"/>
</dbReference>
<evidence type="ECO:0000256" key="1">
    <source>
        <dbReference type="ARBA" id="ARBA00008936"/>
    </source>
</evidence>
<dbReference type="SUPFAM" id="SSF50615">
    <property type="entry name" value="N-terminal domain of alpha and beta subunits of F1 ATP synthase"/>
    <property type="match status" value="1"/>
</dbReference>
<feature type="domain" description="ATPase F1/V1/A1 complex alpha/beta subunit nucleotide-binding" evidence="12">
    <location>
        <begin position="231"/>
        <end position="456"/>
    </location>
</feature>
<dbReference type="Gene3D" id="1.10.1140.10">
    <property type="entry name" value="Bovine Mitochondrial F1-atpase, Atp Synthase Beta Chain, Chain D, domain 3"/>
    <property type="match status" value="1"/>
</dbReference>
<dbReference type="Pfam" id="PF16886">
    <property type="entry name" value="ATP-synt_ab_Xtn"/>
    <property type="match status" value="1"/>
</dbReference>
<dbReference type="Pfam" id="PF00006">
    <property type="entry name" value="ATP-synt_ab"/>
    <property type="match status" value="1"/>
</dbReference>
<dbReference type="SUPFAM" id="SSF52540">
    <property type="entry name" value="P-loop containing nucleoside triphosphate hydrolases"/>
    <property type="match status" value="1"/>
</dbReference>
<dbReference type="SUPFAM" id="SSF47917">
    <property type="entry name" value="C-terminal domain of alpha and beta subunits of F1 ATP synthase"/>
    <property type="match status" value="1"/>
</dbReference>
<dbReference type="GO" id="GO:0005765">
    <property type="term" value="C:lysosomal membrane"/>
    <property type="evidence" value="ECO:0007669"/>
    <property type="project" value="TreeGrafter"/>
</dbReference>
<comment type="function">
    <text evidence="9">Catalytic subunit of the V1 complex of vacuolar(H+)-ATPase (V-ATPase), a multisubunit enzyme composed of a peripheral complex (V1) that hydrolyzes ATP and a membrane integral complex (V0) that translocates protons. V-ATPase is responsible for acidifying and maintaining the pH of intracellular compartments and in some cell types, is targeted to the plasma membrane, where it is responsible for acidifying the extracellular environment.</text>
</comment>
<evidence type="ECO:0000313" key="16">
    <source>
        <dbReference type="EMBL" id="KAH0563667.1"/>
    </source>
</evidence>
<evidence type="ECO:0000256" key="10">
    <source>
        <dbReference type="ARBA" id="ARBA00046957"/>
    </source>
</evidence>
<dbReference type="Pfam" id="PF22919">
    <property type="entry name" value="ATP-synt_VA_C"/>
    <property type="match status" value="1"/>
</dbReference>
<dbReference type="GO" id="GO:0033180">
    <property type="term" value="C:proton-transporting V-type ATPase, V1 domain"/>
    <property type="evidence" value="ECO:0007669"/>
    <property type="project" value="InterPro"/>
</dbReference>
<dbReference type="GO" id="GO:0046034">
    <property type="term" value="P:ATP metabolic process"/>
    <property type="evidence" value="ECO:0007669"/>
    <property type="project" value="InterPro"/>
</dbReference>
<dbReference type="PANTHER" id="PTHR43607:SF1">
    <property type="entry name" value="H(+)-TRANSPORTING TWO-SECTOR ATPASE"/>
    <property type="match status" value="1"/>
</dbReference>
<keyword evidence="4" id="KW-0547">Nucleotide-binding</keyword>
<dbReference type="CDD" id="cd01134">
    <property type="entry name" value="V_A-ATPase_A"/>
    <property type="match status" value="1"/>
</dbReference>
<organism evidence="16 17">
    <name type="scientific">Cotesia glomerata</name>
    <name type="common">Lepidopteran parasitic wasp</name>
    <name type="synonym">Apanteles glomeratus</name>
    <dbReference type="NCBI Taxonomy" id="32391"/>
    <lineage>
        <taxon>Eukaryota</taxon>
        <taxon>Metazoa</taxon>
        <taxon>Ecdysozoa</taxon>
        <taxon>Arthropoda</taxon>
        <taxon>Hexapoda</taxon>
        <taxon>Insecta</taxon>
        <taxon>Pterygota</taxon>
        <taxon>Neoptera</taxon>
        <taxon>Endopterygota</taxon>
        <taxon>Hymenoptera</taxon>
        <taxon>Apocrita</taxon>
        <taxon>Ichneumonoidea</taxon>
        <taxon>Braconidae</taxon>
        <taxon>Microgastrinae</taxon>
        <taxon>Cotesia</taxon>
    </lineage>
</organism>
<dbReference type="InterPro" id="IPR004100">
    <property type="entry name" value="ATPase_F1/V1/A1_a/bsu_N"/>
</dbReference>
<evidence type="ECO:0000313" key="17">
    <source>
        <dbReference type="Proteomes" id="UP000826195"/>
    </source>
</evidence>
<dbReference type="InterPro" id="IPR027417">
    <property type="entry name" value="P-loop_NTPase"/>
</dbReference>
<comment type="caution">
    <text evidence="16">The sequence shown here is derived from an EMBL/GenBank/DDBJ whole genome shotgun (WGS) entry which is preliminary data.</text>
</comment>
<evidence type="ECO:0000256" key="6">
    <source>
        <dbReference type="ARBA" id="ARBA00022840"/>
    </source>
</evidence>
<evidence type="ECO:0000259" key="12">
    <source>
        <dbReference type="Pfam" id="PF00006"/>
    </source>
</evidence>
<name>A0AAV7J0B5_COTGL</name>
<evidence type="ECO:0000256" key="2">
    <source>
        <dbReference type="ARBA" id="ARBA00012473"/>
    </source>
</evidence>
<proteinExistence type="inferred from homology"/>
<dbReference type="AlphaFoldDB" id="A0AAV7J0B5"/>
<accession>A0AAV7J0B5</accession>
<dbReference type="InterPro" id="IPR055190">
    <property type="entry name" value="ATP-synt_VA_C"/>
</dbReference>
<dbReference type="Gene3D" id="3.40.50.300">
    <property type="entry name" value="P-loop containing nucleotide triphosphate hydrolases"/>
    <property type="match status" value="1"/>
</dbReference>
<dbReference type="PROSITE" id="PS00152">
    <property type="entry name" value="ATPASE_ALPHA_BETA"/>
    <property type="match status" value="1"/>
</dbReference>
<keyword evidence="17" id="KW-1185">Reference proteome</keyword>
<evidence type="ECO:0000256" key="8">
    <source>
        <dbReference type="ARBA" id="ARBA00023065"/>
    </source>
</evidence>